<gene>
    <name evidence="1" type="ORF">RRG08_013339</name>
</gene>
<organism evidence="1 2">
    <name type="scientific">Elysia crispata</name>
    <name type="common">lettuce slug</name>
    <dbReference type="NCBI Taxonomy" id="231223"/>
    <lineage>
        <taxon>Eukaryota</taxon>
        <taxon>Metazoa</taxon>
        <taxon>Spiralia</taxon>
        <taxon>Lophotrochozoa</taxon>
        <taxon>Mollusca</taxon>
        <taxon>Gastropoda</taxon>
        <taxon>Heterobranchia</taxon>
        <taxon>Euthyneura</taxon>
        <taxon>Panpulmonata</taxon>
        <taxon>Sacoglossa</taxon>
        <taxon>Placobranchoidea</taxon>
        <taxon>Plakobranchidae</taxon>
        <taxon>Elysia</taxon>
    </lineage>
</organism>
<reference evidence="1" key="1">
    <citation type="journal article" date="2023" name="G3 (Bethesda)">
        <title>A reference genome for the long-term kleptoplast-retaining sea slug Elysia crispata morphotype clarki.</title>
        <authorList>
            <person name="Eastman K.E."/>
            <person name="Pendleton A.L."/>
            <person name="Shaikh M.A."/>
            <person name="Suttiyut T."/>
            <person name="Ogas R."/>
            <person name="Tomko P."/>
            <person name="Gavelis G."/>
            <person name="Widhalm J.R."/>
            <person name="Wisecaver J.H."/>
        </authorList>
    </citation>
    <scope>NUCLEOTIDE SEQUENCE</scope>
    <source>
        <strain evidence="1">ECLA1</strain>
    </source>
</reference>
<proteinExistence type="predicted"/>
<evidence type="ECO:0000313" key="1">
    <source>
        <dbReference type="EMBL" id="KAK3796034.1"/>
    </source>
</evidence>
<dbReference type="AlphaFoldDB" id="A0AAE1E6C7"/>
<accession>A0AAE1E6C7</accession>
<dbReference type="Proteomes" id="UP001283361">
    <property type="component" value="Unassembled WGS sequence"/>
</dbReference>
<evidence type="ECO:0000313" key="2">
    <source>
        <dbReference type="Proteomes" id="UP001283361"/>
    </source>
</evidence>
<protein>
    <submittedName>
        <fullName evidence="1">Uncharacterized protein</fullName>
    </submittedName>
</protein>
<comment type="caution">
    <text evidence="1">The sequence shown here is derived from an EMBL/GenBank/DDBJ whole genome shotgun (WGS) entry which is preliminary data.</text>
</comment>
<sequence length="95" mass="10749">MLHRAQDGISSKLGDAYGWFEHQSKQFKIPETPGLTSLVSFVHRMFDIVHTLQMNGVLAACDELEFCFEGFNCMSQWPESIGWEANVGINNRKLG</sequence>
<name>A0AAE1E6C7_9GAST</name>
<keyword evidence="2" id="KW-1185">Reference proteome</keyword>
<dbReference type="EMBL" id="JAWDGP010000946">
    <property type="protein sequence ID" value="KAK3796034.1"/>
    <property type="molecule type" value="Genomic_DNA"/>
</dbReference>